<dbReference type="GO" id="GO:0045259">
    <property type="term" value="C:proton-transporting ATP synthase complex"/>
    <property type="evidence" value="ECO:0007669"/>
    <property type="project" value="UniProtKB-KW"/>
</dbReference>
<keyword evidence="5" id="KW-0375">Hydrogen ion transport</keyword>
<evidence type="ECO:0000256" key="8">
    <source>
        <dbReference type="ARBA" id="ARBA00023196"/>
    </source>
</evidence>
<comment type="function">
    <text evidence="1">Produces ATP from ADP in the presence of a proton gradient across the membrane. The gamma chain is believed to be important in regulating ATPase activity and the flow of protons through the CF(0) complex.</text>
</comment>
<dbReference type="GO" id="GO:0046933">
    <property type="term" value="F:proton-transporting ATP synthase activity, rotational mechanism"/>
    <property type="evidence" value="ECO:0007669"/>
    <property type="project" value="InterPro"/>
</dbReference>
<accession>A0A3L6EXY8</accession>
<dbReference type="AlphaFoldDB" id="A0A3L6EXY8"/>
<dbReference type="SUPFAM" id="SSF52943">
    <property type="entry name" value="ATP synthase (F1-ATPase), gamma subunit"/>
    <property type="match status" value="1"/>
</dbReference>
<evidence type="ECO:0000256" key="11">
    <source>
        <dbReference type="ARBA" id="ARBA00038805"/>
    </source>
</evidence>
<dbReference type="EMBL" id="NCVQ01000005">
    <property type="protein sequence ID" value="PWZ25720.1"/>
    <property type="molecule type" value="Genomic_DNA"/>
</dbReference>
<keyword evidence="7" id="KW-0472">Membrane</keyword>
<evidence type="ECO:0000256" key="3">
    <source>
        <dbReference type="ARBA" id="ARBA00007681"/>
    </source>
</evidence>
<name>A0A3L6EXY8_MAIZE</name>
<sequence>MKVALVVLTGERSLCGSFNNNVLKKVETRMEELEQLGLQYTVISVGKKGNAYFQHRPYIPLERGLEVNDVPTVKDSQATCDLVYSLFVSEEVDKVELLYSAGALRPHHLDAAPHVPQGRDLCQGGWKRGTPRGRGGRRASRQGRGGAVSGWATITGGGRQAQIAGARLRD</sequence>
<comment type="subunit">
    <text evidence="11">F-type ATPases have 2 components, CF(1) - the catalytic core - and CF(0) - the membrane proton channel. CF(1) has five subunits: alpha(3), beta(3), gamma(1), delta(1), epsilon(1). CF(0) has four main subunits: a, b, b' and c.</text>
</comment>
<organism evidence="13 14">
    <name type="scientific">Zea mays</name>
    <name type="common">Maize</name>
    <dbReference type="NCBI Taxonomy" id="4577"/>
    <lineage>
        <taxon>Eukaryota</taxon>
        <taxon>Viridiplantae</taxon>
        <taxon>Streptophyta</taxon>
        <taxon>Embryophyta</taxon>
        <taxon>Tracheophyta</taxon>
        <taxon>Spermatophyta</taxon>
        <taxon>Magnoliopsida</taxon>
        <taxon>Liliopsida</taxon>
        <taxon>Poales</taxon>
        <taxon>Poaceae</taxon>
        <taxon>PACMAD clade</taxon>
        <taxon>Panicoideae</taxon>
        <taxon>Andropogonodae</taxon>
        <taxon>Andropogoneae</taxon>
        <taxon>Tripsacinae</taxon>
        <taxon>Zea</taxon>
    </lineage>
</organism>
<comment type="subcellular location">
    <subcellularLocation>
        <location evidence="2">Membrane</location>
        <topology evidence="2">Peripheral membrane protein</topology>
    </subcellularLocation>
</comment>
<evidence type="ECO:0000256" key="4">
    <source>
        <dbReference type="ARBA" id="ARBA00022448"/>
    </source>
</evidence>
<dbReference type="PANTHER" id="PTHR11693">
    <property type="entry name" value="ATP SYNTHASE GAMMA CHAIN"/>
    <property type="match status" value="1"/>
</dbReference>
<comment type="similarity">
    <text evidence="3">Belongs to the ATPase gamma chain family.</text>
</comment>
<keyword evidence="8" id="KW-0139">CF(1)</keyword>
<reference evidence="13 14" key="1">
    <citation type="journal article" date="2018" name="Nat. Genet.">
        <title>Extensive intraspecific gene order and gene structural variations between Mo17 and other maize genomes.</title>
        <authorList>
            <person name="Sun S."/>
            <person name="Zhou Y."/>
            <person name="Chen J."/>
            <person name="Shi J."/>
            <person name="Zhao H."/>
            <person name="Zhao H."/>
            <person name="Song W."/>
            <person name="Zhang M."/>
            <person name="Cui Y."/>
            <person name="Dong X."/>
            <person name="Liu H."/>
            <person name="Ma X."/>
            <person name="Jiao Y."/>
            <person name="Wang B."/>
            <person name="Wei X."/>
            <person name="Stein J.C."/>
            <person name="Glaubitz J.C."/>
            <person name="Lu F."/>
            <person name="Yu G."/>
            <person name="Liang C."/>
            <person name="Fengler K."/>
            <person name="Li B."/>
            <person name="Rafalski A."/>
            <person name="Schnable P.S."/>
            <person name="Ware D.H."/>
            <person name="Buckler E.S."/>
            <person name="Lai J."/>
        </authorList>
    </citation>
    <scope>NUCLEOTIDE SEQUENCE [LARGE SCALE GENOMIC DNA]</scope>
    <source>
        <strain evidence="14">cv. Missouri 17</strain>
        <tissue evidence="13">Seedling</tissue>
    </source>
</reference>
<evidence type="ECO:0000256" key="1">
    <source>
        <dbReference type="ARBA" id="ARBA00003456"/>
    </source>
</evidence>
<evidence type="ECO:0000256" key="6">
    <source>
        <dbReference type="ARBA" id="ARBA00023065"/>
    </source>
</evidence>
<gene>
    <name evidence="13" type="primary">ATPG_2</name>
    <name evidence="13" type="ORF">Zm00014a_011841</name>
</gene>
<evidence type="ECO:0000256" key="5">
    <source>
        <dbReference type="ARBA" id="ARBA00022781"/>
    </source>
</evidence>
<dbReference type="ExpressionAtlas" id="A0A3L6EXY8">
    <property type="expression patterns" value="baseline and differential"/>
</dbReference>
<dbReference type="Gene3D" id="3.40.1380.10">
    <property type="match status" value="1"/>
</dbReference>
<evidence type="ECO:0000256" key="12">
    <source>
        <dbReference type="SAM" id="MobiDB-lite"/>
    </source>
</evidence>
<protein>
    <recommendedName>
        <fullName evidence="10">F-ATPase gamma subunit</fullName>
    </recommendedName>
</protein>
<evidence type="ECO:0000313" key="13">
    <source>
        <dbReference type="EMBL" id="PWZ25720.1"/>
    </source>
</evidence>
<dbReference type="Pfam" id="PF00231">
    <property type="entry name" value="ATP-synt"/>
    <property type="match status" value="1"/>
</dbReference>
<evidence type="ECO:0000313" key="14">
    <source>
        <dbReference type="Proteomes" id="UP000251960"/>
    </source>
</evidence>
<evidence type="ECO:0000256" key="7">
    <source>
        <dbReference type="ARBA" id="ARBA00023136"/>
    </source>
</evidence>
<feature type="compositionally biased region" description="Basic residues" evidence="12">
    <location>
        <begin position="129"/>
        <end position="141"/>
    </location>
</feature>
<keyword evidence="9" id="KW-0066">ATP synthesis</keyword>
<feature type="region of interest" description="Disordered" evidence="12">
    <location>
        <begin position="120"/>
        <end position="151"/>
    </location>
</feature>
<keyword evidence="6" id="KW-0406">Ion transport</keyword>
<evidence type="ECO:0000256" key="9">
    <source>
        <dbReference type="ARBA" id="ARBA00023310"/>
    </source>
</evidence>
<keyword evidence="4" id="KW-0813">Transport</keyword>
<comment type="caution">
    <text evidence="13">The sequence shown here is derived from an EMBL/GenBank/DDBJ whole genome shotgun (WGS) entry which is preliminary data.</text>
</comment>
<dbReference type="InterPro" id="IPR035968">
    <property type="entry name" value="ATP_synth_F1_ATPase_gsu"/>
</dbReference>
<dbReference type="Proteomes" id="UP000251960">
    <property type="component" value="Chromosome 4"/>
</dbReference>
<dbReference type="InterPro" id="IPR000131">
    <property type="entry name" value="ATP_synth_F1_gsu"/>
</dbReference>
<proteinExistence type="inferred from homology"/>
<evidence type="ECO:0000256" key="10">
    <source>
        <dbReference type="ARBA" id="ARBA00031066"/>
    </source>
</evidence>
<evidence type="ECO:0000256" key="2">
    <source>
        <dbReference type="ARBA" id="ARBA00004170"/>
    </source>
</evidence>
<dbReference type="PANTHER" id="PTHR11693:SF41">
    <property type="entry name" value="ATP SYNTHASE GAMMA CHAIN, CHLOROPLASTIC"/>
    <property type="match status" value="1"/>
</dbReference>